<keyword evidence="5" id="KW-0052">Apoplast</keyword>
<evidence type="ECO:0000256" key="10">
    <source>
        <dbReference type="ARBA" id="ARBA00023211"/>
    </source>
</evidence>
<evidence type="ECO:0000259" key="13">
    <source>
        <dbReference type="SMART" id="SM00835"/>
    </source>
</evidence>
<evidence type="ECO:0000256" key="4">
    <source>
        <dbReference type="ARBA" id="ARBA00011268"/>
    </source>
</evidence>
<evidence type="ECO:0000256" key="6">
    <source>
        <dbReference type="ARBA" id="ARBA00022525"/>
    </source>
</evidence>
<keyword evidence="6" id="KW-0964">Secreted</keyword>
<comment type="subcellular location">
    <subcellularLocation>
        <location evidence="2">Secreted</location>
        <location evidence="2">Extracellular space</location>
        <location evidence="2">Apoplast</location>
    </subcellularLocation>
</comment>
<evidence type="ECO:0000313" key="14">
    <source>
        <dbReference type="EMBL" id="KAF9677051.1"/>
    </source>
</evidence>
<dbReference type="InterPro" id="IPR023346">
    <property type="entry name" value="Lysozyme-like_dom_sf"/>
</dbReference>
<dbReference type="CDD" id="cd02241">
    <property type="entry name" value="cupin_OxOx"/>
    <property type="match status" value="1"/>
</dbReference>
<feature type="binding site" evidence="11">
    <location>
        <position position="587"/>
    </location>
    <ligand>
        <name>oxalate</name>
        <dbReference type="ChEBI" id="CHEBI:30623"/>
    </ligand>
</feature>
<dbReference type="InterPro" id="IPR001929">
    <property type="entry name" value="Germin"/>
</dbReference>
<sequence length="689" mass="77463">MAASFYYWNDCVDFQDMEAMWREPEVSTEWLDAGETKGSKVHLSRDPDGEPYLTQTEMMAVADIIVRRHFDSQMHPDMICAIAELESDRQPLSTKWYDKKTKETAVGIMQILPKTAEWLVRDLGYRAYEVERNPESLYGPFVSVYFGAAYLKWLSNFEGKVRSEEFIVRAYNGGPKKATHKSTLSYWKRYLSVKESLPFRRFVGPSVSIACSSTAPAVPATQNTNTPSTQNTGVDYIYWDSKASPEDMQEMWSHSQVAKEWTKSGEKRGKVRFSNDENKRPYLSRVEIKAVADIIRSKHFSTRGVKPTVLCALAEMVSMRFVNGAGPRTGLMGIDYSTAFWLYMELGYRAYRVNSVDDMTKPFVSMYFGAAYLTWLSEYEGSLSFWAKEREPSRDWSPLATIRASFELLRRHKENTLLELSCNQCEAGDYMDDCGSTARVDYFEQPKVVNKTLRSAVVRNFTNRQQPDSAIRRFISDKRELNHGTMTSVLLNAVLFVTFVAMVTASDPNIITDFVVPANSSTTIDGDFFTFTALRGFFDRDYPPNFKVTKASMAEFPALNGQSVSFATLEYPAGSINPPHTHPRSAELLFVVDGSLEVGFIDTTNKLYTQTLQLGDMFVFPKGLVHYQSNANAKNPATAISAFSSANSGTVSVPSTLFATGIDDNILAKAFKTDIGTIQKIKTGLAVKG</sequence>
<evidence type="ECO:0000256" key="12">
    <source>
        <dbReference type="PIRSR" id="PIRSR601929-2"/>
    </source>
</evidence>
<dbReference type="InterPro" id="IPR011051">
    <property type="entry name" value="RmlC_Cupin_sf"/>
</dbReference>
<comment type="similarity">
    <text evidence="3">Belongs to the germin family.</text>
</comment>
<feature type="binding site" evidence="12">
    <location>
        <position position="587"/>
    </location>
    <ligand>
        <name>Mn(2+)</name>
        <dbReference type="ChEBI" id="CHEBI:29035"/>
    </ligand>
</feature>
<dbReference type="Pfam" id="PF01464">
    <property type="entry name" value="SLT"/>
    <property type="match status" value="1"/>
</dbReference>
<gene>
    <name evidence="14" type="ORF">SADUNF_Sadunf08G0067400</name>
</gene>
<dbReference type="InterPro" id="IPR006045">
    <property type="entry name" value="Cupin_1"/>
</dbReference>
<dbReference type="Pfam" id="PF00190">
    <property type="entry name" value="Cupin_1"/>
    <property type="match status" value="1"/>
</dbReference>
<dbReference type="SUPFAM" id="SSF51182">
    <property type="entry name" value="RmlC-like cupins"/>
    <property type="match status" value="1"/>
</dbReference>
<evidence type="ECO:0000256" key="1">
    <source>
        <dbReference type="ARBA" id="ARBA00003629"/>
    </source>
</evidence>
<comment type="caution">
    <text evidence="14">The sequence shown here is derived from an EMBL/GenBank/DDBJ whole genome shotgun (WGS) entry which is preliminary data.</text>
</comment>
<evidence type="ECO:0000256" key="5">
    <source>
        <dbReference type="ARBA" id="ARBA00022523"/>
    </source>
</evidence>
<evidence type="ECO:0000256" key="3">
    <source>
        <dbReference type="ARBA" id="ARBA00007456"/>
    </source>
</evidence>
<keyword evidence="8" id="KW-0732">Signal</keyword>
<dbReference type="AlphaFoldDB" id="A0A835JY88"/>
<dbReference type="InterPro" id="IPR008258">
    <property type="entry name" value="Transglycosylase_SLT_dom_1"/>
</dbReference>
<dbReference type="FunFam" id="2.60.120.10:FF:000098">
    <property type="entry name" value="Germin-like protein 9-3"/>
    <property type="match status" value="1"/>
</dbReference>
<feature type="binding site" evidence="12">
    <location>
        <position position="582"/>
    </location>
    <ligand>
        <name>Mn(2+)</name>
        <dbReference type="ChEBI" id="CHEBI:29035"/>
    </ligand>
</feature>
<evidence type="ECO:0000256" key="11">
    <source>
        <dbReference type="PIRSR" id="PIRSR601929-1"/>
    </source>
</evidence>
<dbReference type="SUPFAM" id="SSF53955">
    <property type="entry name" value="Lysozyme-like"/>
    <property type="match status" value="2"/>
</dbReference>
<dbReference type="PANTHER" id="PTHR37179:SF1">
    <property type="entry name" value="TRANSGLYCOSYLASE"/>
    <property type="match status" value="1"/>
</dbReference>
<dbReference type="Gene3D" id="1.10.530.10">
    <property type="match status" value="1"/>
</dbReference>
<dbReference type="SMART" id="SM00835">
    <property type="entry name" value="Cupin_1"/>
    <property type="match status" value="1"/>
</dbReference>
<feature type="binding site" evidence="11">
    <location>
        <position position="577"/>
    </location>
    <ligand>
        <name>oxalate</name>
        <dbReference type="ChEBI" id="CHEBI:30623"/>
    </ligand>
</feature>
<evidence type="ECO:0000256" key="9">
    <source>
        <dbReference type="ARBA" id="ARBA00023180"/>
    </source>
</evidence>
<feature type="binding site" evidence="12">
    <location>
        <position position="580"/>
    </location>
    <ligand>
        <name>Mn(2+)</name>
        <dbReference type="ChEBI" id="CHEBI:29035"/>
    </ligand>
</feature>
<dbReference type="EMBL" id="JADGMS010000008">
    <property type="protein sequence ID" value="KAF9677051.1"/>
    <property type="molecule type" value="Genomic_DNA"/>
</dbReference>
<evidence type="ECO:0000256" key="2">
    <source>
        <dbReference type="ARBA" id="ARBA00004271"/>
    </source>
</evidence>
<dbReference type="GO" id="GO:0048046">
    <property type="term" value="C:apoplast"/>
    <property type="evidence" value="ECO:0007669"/>
    <property type="project" value="UniProtKB-SubCell"/>
</dbReference>
<organism evidence="14 15">
    <name type="scientific">Salix dunnii</name>
    <dbReference type="NCBI Taxonomy" id="1413687"/>
    <lineage>
        <taxon>Eukaryota</taxon>
        <taxon>Viridiplantae</taxon>
        <taxon>Streptophyta</taxon>
        <taxon>Embryophyta</taxon>
        <taxon>Tracheophyta</taxon>
        <taxon>Spermatophyta</taxon>
        <taxon>Magnoliopsida</taxon>
        <taxon>eudicotyledons</taxon>
        <taxon>Gunneridae</taxon>
        <taxon>Pentapetalae</taxon>
        <taxon>rosids</taxon>
        <taxon>fabids</taxon>
        <taxon>Malpighiales</taxon>
        <taxon>Salicaceae</taxon>
        <taxon>Saliceae</taxon>
        <taxon>Salix</taxon>
    </lineage>
</organism>
<keyword evidence="10 11" id="KW-0464">Manganese</keyword>
<keyword evidence="7 11" id="KW-0479">Metal-binding</keyword>
<comment type="subunit">
    <text evidence="4">Oligomer (believed to be a pentamer but probably hexamer).</text>
</comment>
<evidence type="ECO:0000256" key="8">
    <source>
        <dbReference type="ARBA" id="ARBA00022729"/>
    </source>
</evidence>
<keyword evidence="9" id="KW-0325">Glycoprotein</keyword>
<dbReference type="CDD" id="cd00254">
    <property type="entry name" value="LT-like"/>
    <property type="match status" value="1"/>
</dbReference>
<evidence type="ECO:0000313" key="15">
    <source>
        <dbReference type="Proteomes" id="UP000657918"/>
    </source>
</evidence>
<feature type="domain" description="Cupin type-1" evidence="13">
    <location>
        <begin position="535"/>
        <end position="679"/>
    </location>
</feature>
<reference evidence="14 15" key="1">
    <citation type="submission" date="2020-10" db="EMBL/GenBank/DDBJ databases">
        <title>Plant Genome Project.</title>
        <authorList>
            <person name="Zhang R.-G."/>
        </authorList>
    </citation>
    <scope>NUCLEOTIDE SEQUENCE [LARGE SCALE GENOMIC DNA]</scope>
    <source>
        <strain evidence="14">FAFU-HL-1</strain>
        <tissue evidence="14">Leaf</tissue>
    </source>
</reference>
<evidence type="ECO:0000256" key="7">
    <source>
        <dbReference type="ARBA" id="ARBA00022723"/>
    </source>
</evidence>
<comment type="function">
    <text evidence="1">May play a role in plant defense. Probably has no oxalate oxidase activity even if the active site is conserved.</text>
</comment>
<dbReference type="InterPro" id="IPR014710">
    <property type="entry name" value="RmlC-like_jellyroll"/>
</dbReference>
<name>A0A835JY88_9ROSI</name>
<proteinExistence type="inferred from homology"/>
<accession>A0A835JY88</accession>
<dbReference type="GO" id="GO:0030145">
    <property type="term" value="F:manganese ion binding"/>
    <property type="evidence" value="ECO:0007669"/>
    <property type="project" value="InterPro"/>
</dbReference>
<feature type="binding site" evidence="11">
    <location>
        <position position="582"/>
    </location>
    <ligand>
        <name>oxalate</name>
        <dbReference type="ChEBI" id="CHEBI:30623"/>
    </ligand>
</feature>
<dbReference type="OrthoDB" id="550520at2759"/>
<dbReference type="PANTHER" id="PTHR37179">
    <property type="entry name" value="TRANSGLYCOSYLASE"/>
    <property type="match status" value="1"/>
</dbReference>
<dbReference type="Gene3D" id="2.60.120.10">
    <property type="entry name" value="Jelly Rolls"/>
    <property type="match status" value="1"/>
</dbReference>
<feature type="binding site" evidence="12">
    <location>
        <position position="626"/>
    </location>
    <ligand>
        <name>Mn(2+)</name>
        <dbReference type="ChEBI" id="CHEBI:29035"/>
    </ligand>
</feature>
<protein>
    <recommendedName>
        <fullName evidence="13">Cupin type-1 domain-containing protein</fullName>
    </recommendedName>
</protein>
<keyword evidence="15" id="KW-1185">Reference proteome</keyword>
<dbReference type="Proteomes" id="UP000657918">
    <property type="component" value="Chromosome 8"/>
</dbReference>
<dbReference type="PRINTS" id="PR00325">
    <property type="entry name" value="GERMIN"/>
</dbReference>